<organism evidence="2 3">
    <name type="scientific">Pomacea canaliculata</name>
    <name type="common">Golden apple snail</name>
    <dbReference type="NCBI Taxonomy" id="400727"/>
    <lineage>
        <taxon>Eukaryota</taxon>
        <taxon>Metazoa</taxon>
        <taxon>Spiralia</taxon>
        <taxon>Lophotrochozoa</taxon>
        <taxon>Mollusca</taxon>
        <taxon>Gastropoda</taxon>
        <taxon>Caenogastropoda</taxon>
        <taxon>Architaenioglossa</taxon>
        <taxon>Ampullarioidea</taxon>
        <taxon>Ampullariidae</taxon>
        <taxon>Pomacea</taxon>
    </lineage>
</organism>
<protein>
    <submittedName>
        <fullName evidence="2">Uncharacterized protein</fullName>
    </submittedName>
</protein>
<comment type="caution">
    <text evidence="2">The sequence shown here is derived from an EMBL/GenBank/DDBJ whole genome shotgun (WGS) entry which is preliminary data.</text>
</comment>
<feature type="region of interest" description="Disordered" evidence="1">
    <location>
        <begin position="20"/>
        <end position="41"/>
    </location>
</feature>
<dbReference type="EMBL" id="PZQS01000012">
    <property type="protein sequence ID" value="PVD21172.1"/>
    <property type="molecule type" value="Genomic_DNA"/>
</dbReference>
<proteinExistence type="predicted"/>
<reference evidence="2 3" key="1">
    <citation type="submission" date="2018-04" db="EMBL/GenBank/DDBJ databases">
        <title>The genome of golden apple snail Pomacea canaliculata provides insight into stress tolerance and invasive adaptation.</title>
        <authorList>
            <person name="Liu C."/>
            <person name="Liu B."/>
            <person name="Ren Y."/>
            <person name="Zhang Y."/>
            <person name="Wang H."/>
            <person name="Li S."/>
            <person name="Jiang F."/>
            <person name="Yin L."/>
            <person name="Zhang G."/>
            <person name="Qian W."/>
            <person name="Fan W."/>
        </authorList>
    </citation>
    <scope>NUCLEOTIDE SEQUENCE [LARGE SCALE GENOMIC DNA]</scope>
    <source>
        <strain evidence="2">SZHN2017</strain>
        <tissue evidence="2">Muscle</tissue>
    </source>
</reference>
<evidence type="ECO:0000256" key="1">
    <source>
        <dbReference type="SAM" id="MobiDB-lite"/>
    </source>
</evidence>
<evidence type="ECO:0000313" key="3">
    <source>
        <dbReference type="Proteomes" id="UP000245119"/>
    </source>
</evidence>
<evidence type="ECO:0000313" key="2">
    <source>
        <dbReference type="EMBL" id="PVD21172.1"/>
    </source>
</evidence>
<dbReference type="AlphaFoldDB" id="A0A2T7NJ40"/>
<name>A0A2T7NJ40_POMCA</name>
<gene>
    <name evidence="2" type="ORF">C0Q70_19339</name>
</gene>
<keyword evidence="3" id="KW-1185">Reference proteome</keyword>
<sequence>MGRWEGIGGVGVQVVPPTMVIPRRGGRRDSASTLSTGTSGEEGVDVNIATCDWNGNNHSTWHLHNGALTHDSYFNACAVRACCHLINGKQQQAARASLSHFYS</sequence>
<accession>A0A2T7NJ40</accession>
<dbReference type="Proteomes" id="UP000245119">
    <property type="component" value="Linkage Group LG12"/>
</dbReference>